<evidence type="ECO:0000256" key="1">
    <source>
        <dbReference type="ARBA" id="ARBA00004141"/>
    </source>
</evidence>
<evidence type="ECO:0000256" key="4">
    <source>
        <dbReference type="ARBA" id="ARBA00022989"/>
    </source>
</evidence>
<evidence type="ECO:0000256" key="3">
    <source>
        <dbReference type="ARBA" id="ARBA00022692"/>
    </source>
</evidence>
<protein>
    <submittedName>
        <fullName evidence="7">Na+-driven multidrug efflux pump</fullName>
    </submittedName>
</protein>
<feature type="transmembrane region" description="Helical" evidence="6">
    <location>
        <begin position="336"/>
        <end position="358"/>
    </location>
</feature>
<feature type="transmembrane region" description="Helical" evidence="6">
    <location>
        <begin position="370"/>
        <end position="389"/>
    </location>
</feature>
<dbReference type="Pfam" id="PF07260">
    <property type="entry name" value="ANKH"/>
    <property type="match status" value="1"/>
</dbReference>
<accession>A0A1M6EZV1</accession>
<dbReference type="AlphaFoldDB" id="A0A1M6EZV1"/>
<feature type="transmembrane region" description="Helical" evidence="6">
    <location>
        <begin position="157"/>
        <end position="181"/>
    </location>
</feature>
<reference evidence="7 8" key="1">
    <citation type="submission" date="2016-11" db="EMBL/GenBank/DDBJ databases">
        <authorList>
            <person name="Jaros S."/>
            <person name="Januszkiewicz K."/>
            <person name="Wedrychowicz H."/>
        </authorList>
    </citation>
    <scope>NUCLEOTIDE SEQUENCE [LARGE SCALE GENOMIC DNA]</scope>
    <source>
        <strain evidence="7 8">DSM 5091</strain>
    </source>
</reference>
<proteinExistence type="predicted"/>
<evidence type="ECO:0000256" key="6">
    <source>
        <dbReference type="SAM" id="Phobius"/>
    </source>
</evidence>
<feature type="transmembrane region" description="Helical" evidence="6">
    <location>
        <begin position="295"/>
        <end position="316"/>
    </location>
</feature>
<keyword evidence="4 6" id="KW-1133">Transmembrane helix</keyword>
<dbReference type="Proteomes" id="UP000184171">
    <property type="component" value="Unassembled WGS sequence"/>
</dbReference>
<comment type="subcellular location">
    <subcellularLocation>
        <location evidence="1">Membrane</location>
        <topology evidence="1">Multi-pass membrane protein</topology>
    </subcellularLocation>
</comment>
<feature type="transmembrane region" description="Helical" evidence="6">
    <location>
        <begin position="127"/>
        <end position="145"/>
    </location>
</feature>
<dbReference type="PANTHER" id="PTHR28384">
    <property type="entry name" value="PROGRESSIVE ANKYLOSIS PROTEIN HOMOLOG"/>
    <property type="match status" value="1"/>
</dbReference>
<feature type="transmembrane region" description="Helical" evidence="6">
    <location>
        <begin position="12"/>
        <end position="36"/>
    </location>
</feature>
<dbReference type="PANTHER" id="PTHR28384:SF1">
    <property type="entry name" value="PROGRESSIVE ANKYLOSIS PROTEIN HOMOLOG"/>
    <property type="match status" value="1"/>
</dbReference>
<dbReference type="STRING" id="1122189.SAMN02745165_01100"/>
<keyword evidence="8" id="KW-1185">Reference proteome</keyword>
<dbReference type="GO" id="GO:0030504">
    <property type="term" value="F:inorganic diphosphate transmembrane transporter activity"/>
    <property type="evidence" value="ECO:0007669"/>
    <property type="project" value="TreeGrafter"/>
</dbReference>
<dbReference type="GO" id="GO:0035435">
    <property type="term" value="P:phosphate ion transmembrane transport"/>
    <property type="evidence" value="ECO:0007669"/>
    <property type="project" value="InterPro"/>
</dbReference>
<evidence type="ECO:0000256" key="2">
    <source>
        <dbReference type="ARBA" id="ARBA00022448"/>
    </source>
</evidence>
<gene>
    <name evidence="7" type="ORF">SAMN02745165_01100</name>
</gene>
<feature type="transmembrane region" description="Helical" evidence="6">
    <location>
        <begin position="395"/>
        <end position="416"/>
    </location>
</feature>
<dbReference type="GO" id="GO:0005886">
    <property type="term" value="C:plasma membrane"/>
    <property type="evidence" value="ECO:0007669"/>
    <property type="project" value="TreeGrafter"/>
</dbReference>
<organism evidence="7 8">
    <name type="scientific">Malonomonas rubra DSM 5091</name>
    <dbReference type="NCBI Taxonomy" id="1122189"/>
    <lineage>
        <taxon>Bacteria</taxon>
        <taxon>Pseudomonadati</taxon>
        <taxon>Thermodesulfobacteriota</taxon>
        <taxon>Desulfuromonadia</taxon>
        <taxon>Desulfuromonadales</taxon>
        <taxon>Geopsychrobacteraceae</taxon>
        <taxon>Malonomonas</taxon>
    </lineage>
</organism>
<evidence type="ECO:0000313" key="7">
    <source>
        <dbReference type="EMBL" id="SHI90935.1"/>
    </source>
</evidence>
<feature type="transmembrane region" description="Helical" evidence="6">
    <location>
        <begin position="227"/>
        <end position="249"/>
    </location>
</feature>
<feature type="transmembrane region" description="Helical" evidence="6">
    <location>
        <begin position="83"/>
        <end position="107"/>
    </location>
</feature>
<name>A0A1M6EZV1_MALRU</name>
<feature type="transmembrane region" description="Helical" evidence="6">
    <location>
        <begin position="187"/>
        <end position="206"/>
    </location>
</feature>
<keyword evidence="5 6" id="KW-0472">Membrane</keyword>
<sequence>MTESKLSLKEIALFFFPLLLNVQLMSISHTIINGALARLEDYVTALAGISVAMVIHLFVASPSYQNHTVTIAMVKGHKSMRSVLIFVGLVASYVAVMLSLIAFSPLGDLVLIRLLGTPPEVAQAAREALYILALLPFFTGFRGFCQGLIIQARRTSLVSIATGVRVGALFGYLAIGAHWFAGAQLGAFALVSCVITETFVIAFFAWKVHLPMERGEEEKTTGEILRYSFPLAYSSCLQQTIPLLISSIIGRLPDGPLALAAFGVIRGFLFLLAGPMRNLQQAYLALVKSADDYFMLVRFNILTATGMGVLVLLTAGPLNELILGQMLGVEPELRHYLRWSLAATAIFPLFYGGCNLLRGWFSGALQTGKLGHSTFLKSGFLLLVWLPLVKLQPPVPGIAIAIALLLCAEIIEALYLRYQRQRQPENLRQLAPL</sequence>
<dbReference type="GO" id="GO:0005315">
    <property type="term" value="F:phosphate transmembrane transporter activity"/>
    <property type="evidence" value="ECO:0007669"/>
    <property type="project" value="InterPro"/>
</dbReference>
<feature type="transmembrane region" description="Helical" evidence="6">
    <location>
        <begin position="42"/>
        <end position="62"/>
    </location>
</feature>
<dbReference type="InterPro" id="IPR009887">
    <property type="entry name" value="ANKH"/>
</dbReference>
<evidence type="ECO:0000313" key="8">
    <source>
        <dbReference type="Proteomes" id="UP000184171"/>
    </source>
</evidence>
<keyword evidence="3 6" id="KW-0812">Transmembrane</keyword>
<dbReference type="RefSeq" id="WP_072906497.1">
    <property type="nucleotide sequence ID" value="NZ_FQZT01000003.1"/>
</dbReference>
<evidence type="ECO:0000256" key="5">
    <source>
        <dbReference type="ARBA" id="ARBA00023136"/>
    </source>
</evidence>
<keyword evidence="2" id="KW-0813">Transport</keyword>
<dbReference type="EMBL" id="FQZT01000003">
    <property type="protein sequence ID" value="SHI90935.1"/>
    <property type="molecule type" value="Genomic_DNA"/>
</dbReference>
<feature type="transmembrane region" description="Helical" evidence="6">
    <location>
        <begin position="255"/>
        <end position="274"/>
    </location>
</feature>